<feature type="compositionally biased region" description="Polar residues" evidence="1">
    <location>
        <begin position="246"/>
        <end position="259"/>
    </location>
</feature>
<evidence type="ECO:0000256" key="2">
    <source>
        <dbReference type="SAM" id="SignalP"/>
    </source>
</evidence>
<dbReference type="AlphaFoldDB" id="A0A3M7SQR7"/>
<evidence type="ECO:0000313" key="3">
    <source>
        <dbReference type="EMBL" id="RNA38201.1"/>
    </source>
</evidence>
<feature type="compositionally biased region" description="Low complexity" evidence="1">
    <location>
        <begin position="224"/>
        <end position="234"/>
    </location>
</feature>
<accession>A0A3M7SQR7</accession>
<sequence>MQITDLTSGFLLHFLTFFYAIVHQSTRPSLRGAMQLSEHGDAVLCRSSCSGGQPSTPNANINISHVPRAIADLQPNSSGGRRNALAALHTALPLANTSHFADDRPRSSSHHVKQRQPVVNAKQSNSAPAAELDRGRPKSTGATAAAAAIIPVQPRGRQQPSQAVNGHIAGDGSKQMLASNYSAYRHGQYQQSVSQQSTKPVEKSTFLQAAAVAAAAAAAAQQQIKSKPQQASQPYSDLKRSDSYCKPTQSVSVTTTKPHVSTPIKQPGAVDSSTDNLDQVLTNAAVSIVNNFMADDDDEEKKYDELECSASIDFGRKNTDRCLSPGSVSIITLSSDSDPNERDFADIDQQFELDDGAIDDDER</sequence>
<feature type="region of interest" description="Disordered" evidence="1">
    <location>
        <begin position="98"/>
        <end position="171"/>
    </location>
</feature>
<keyword evidence="4" id="KW-1185">Reference proteome</keyword>
<protein>
    <submittedName>
        <fullName evidence="3">Uncharacterized protein</fullName>
    </submittedName>
</protein>
<dbReference type="EMBL" id="REGN01000908">
    <property type="protein sequence ID" value="RNA38201.1"/>
    <property type="molecule type" value="Genomic_DNA"/>
</dbReference>
<keyword evidence="2" id="KW-0732">Signal</keyword>
<comment type="caution">
    <text evidence="3">The sequence shown here is derived from an EMBL/GenBank/DDBJ whole genome shotgun (WGS) entry which is preliminary data.</text>
</comment>
<dbReference type="Proteomes" id="UP000276133">
    <property type="component" value="Unassembled WGS sequence"/>
</dbReference>
<feature type="region of interest" description="Disordered" evidence="1">
    <location>
        <begin position="224"/>
        <end position="273"/>
    </location>
</feature>
<organism evidence="3 4">
    <name type="scientific">Brachionus plicatilis</name>
    <name type="common">Marine rotifer</name>
    <name type="synonym">Brachionus muelleri</name>
    <dbReference type="NCBI Taxonomy" id="10195"/>
    <lineage>
        <taxon>Eukaryota</taxon>
        <taxon>Metazoa</taxon>
        <taxon>Spiralia</taxon>
        <taxon>Gnathifera</taxon>
        <taxon>Rotifera</taxon>
        <taxon>Eurotatoria</taxon>
        <taxon>Monogononta</taxon>
        <taxon>Pseudotrocha</taxon>
        <taxon>Ploima</taxon>
        <taxon>Brachionidae</taxon>
        <taxon>Brachionus</taxon>
    </lineage>
</organism>
<name>A0A3M7SQR7_BRAPC</name>
<proteinExistence type="predicted"/>
<gene>
    <name evidence="3" type="ORF">BpHYR1_046070</name>
</gene>
<reference evidence="3 4" key="1">
    <citation type="journal article" date="2018" name="Sci. Rep.">
        <title>Genomic signatures of local adaptation to the degree of environmental predictability in rotifers.</title>
        <authorList>
            <person name="Franch-Gras L."/>
            <person name="Hahn C."/>
            <person name="Garcia-Roger E.M."/>
            <person name="Carmona M.J."/>
            <person name="Serra M."/>
            <person name="Gomez A."/>
        </authorList>
    </citation>
    <scope>NUCLEOTIDE SEQUENCE [LARGE SCALE GENOMIC DNA]</scope>
    <source>
        <strain evidence="3">HYR1</strain>
    </source>
</reference>
<evidence type="ECO:0000256" key="1">
    <source>
        <dbReference type="SAM" id="MobiDB-lite"/>
    </source>
</evidence>
<feature type="signal peptide" evidence="2">
    <location>
        <begin position="1"/>
        <end position="20"/>
    </location>
</feature>
<evidence type="ECO:0000313" key="4">
    <source>
        <dbReference type="Proteomes" id="UP000276133"/>
    </source>
</evidence>
<feature type="chain" id="PRO_5018321237" evidence="2">
    <location>
        <begin position="21"/>
        <end position="363"/>
    </location>
</feature>